<proteinExistence type="predicted"/>
<keyword evidence="4" id="KW-1185">Reference proteome</keyword>
<evidence type="ECO:0000313" key="4">
    <source>
        <dbReference type="Proteomes" id="UP000244527"/>
    </source>
</evidence>
<dbReference type="SMART" id="SM00710">
    <property type="entry name" value="PbH1"/>
    <property type="match status" value="4"/>
</dbReference>
<feature type="domain" description="Secretion system C-terminal sorting" evidence="2">
    <location>
        <begin position="512"/>
        <end position="574"/>
    </location>
</feature>
<dbReference type="InterPro" id="IPR006626">
    <property type="entry name" value="PbH1"/>
</dbReference>
<keyword evidence="1" id="KW-0732">Signal</keyword>
<evidence type="ECO:0000259" key="2">
    <source>
        <dbReference type="Pfam" id="PF18962"/>
    </source>
</evidence>
<reference evidence="3 4" key="1">
    <citation type="submission" date="2017-04" db="EMBL/GenBank/DDBJ databases">
        <title>Compelte genome sequence of WV33.</title>
        <authorList>
            <person name="Lee P.C."/>
        </authorList>
    </citation>
    <scope>NUCLEOTIDE SEQUENCE [LARGE SCALE GENOMIC DNA]</scope>
    <source>
        <strain evidence="3 4">WV33</strain>
    </source>
</reference>
<accession>A0A2S1LB95</accession>
<dbReference type="SUPFAM" id="SSF51126">
    <property type="entry name" value="Pectin lyase-like"/>
    <property type="match status" value="1"/>
</dbReference>
<dbReference type="CDD" id="cd14251">
    <property type="entry name" value="PL-6"/>
    <property type="match status" value="1"/>
</dbReference>
<dbReference type="NCBIfam" id="TIGR04183">
    <property type="entry name" value="Por_Secre_tail"/>
    <property type="match status" value="1"/>
</dbReference>
<protein>
    <recommendedName>
        <fullName evidence="2">Secretion system C-terminal sorting domain-containing protein</fullName>
    </recommendedName>
</protein>
<evidence type="ECO:0000313" key="3">
    <source>
        <dbReference type="EMBL" id="AWG21019.1"/>
    </source>
</evidence>
<dbReference type="InterPro" id="IPR011050">
    <property type="entry name" value="Pectin_lyase_fold/virulence"/>
</dbReference>
<dbReference type="Pfam" id="PF18962">
    <property type="entry name" value="Por_Secre_tail"/>
    <property type="match status" value="1"/>
</dbReference>
<dbReference type="EMBL" id="CP020918">
    <property type="protein sequence ID" value="AWG21019.1"/>
    <property type="molecule type" value="Genomic_DNA"/>
</dbReference>
<dbReference type="KEGG" id="ffa:FFWV33_05440"/>
<sequence>MGATAQLVNSNAALATAITNAGPGTTITLADGVWTDTFVNIKKTATAENPIIIKAQTPGQVFFEGNSRVAMGGAYITFQGVVFRNPSNLVATTTTLEPVVKFRYDSSNTCSNCTLTNVKIDAYNGTAAQSATTTLVYKWVLLYGQYNEISYCSFTGKNGIGSTINDNRDVTTANYTKIHHNYFGDRTFVGTYVDQNNDQDAIRIGNSSTSLSDSYTEVYENLFSNWFGEIEVISNKSCKNKYYNNTFKNYSGSLTLRHGNDCEVYGNYFLADNNLFSGGIRVLGENHKIYNNYIENVNATKSAAAGNGTSSNLGGINLIGGIATSVNGANLSGYYQVKNITITNNTFVNVDSGLRLGGGSYTLPALGMVAANNIFIMPTSASKAVDEIRPADASSAYTYTGNMKQSGTWPSNITASGNLTFTSGLLSAGADMYRLPSSSPAIDAGSGSYSFLTKDILDGARPTLFDVGAEEFGAGGTRVPYKVADVGVKIGFGASSNLAVVSNNIKSSALLLYPIPVQDGFLNISFGDSIVGKVQIIDAQGKVVKDIFIGSTADRIDISALPKGVYVLKAGTATKLFVK</sequence>
<organism evidence="3 4">
    <name type="scientific">Flavobacterium faecale</name>
    <dbReference type="NCBI Taxonomy" id="1355330"/>
    <lineage>
        <taxon>Bacteria</taxon>
        <taxon>Pseudomonadati</taxon>
        <taxon>Bacteroidota</taxon>
        <taxon>Flavobacteriia</taxon>
        <taxon>Flavobacteriales</taxon>
        <taxon>Flavobacteriaceae</taxon>
        <taxon>Flavobacterium</taxon>
    </lineage>
</organism>
<name>A0A2S1LB95_9FLAO</name>
<dbReference type="InterPro" id="IPR026444">
    <property type="entry name" value="Secre_tail"/>
</dbReference>
<evidence type="ECO:0000256" key="1">
    <source>
        <dbReference type="ARBA" id="ARBA00022729"/>
    </source>
</evidence>
<gene>
    <name evidence="3" type="ORF">FFWV33_05440</name>
</gene>
<dbReference type="Pfam" id="PF14592">
    <property type="entry name" value="Chondroitinas_B"/>
    <property type="match status" value="1"/>
</dbReference>
<dbReference type="AlphaFoldDB" id="A0A2S1LB95"/>
<dbReference type="Proteomes" id="UP000244527">
    <property type="component" value="Chromosome"/>
</dbReference>
<dbReference type="InterPro" id="IPR039513">
    <property type="entry name" value="PL-6"/>
</dbReference>
<dbReference type="Gene3D" id="2.160.20.10">
    <property type="entry name" value="Single-stranded right-handed beta-helix, Pectin lyase-like"/>
    <property type="match status" value="1"/>
</dbReference>
<dbReference type="InterPro" id="IPR012334">
    <property type="entry name" value="Pectin_lyas_fold"/>
</dbReference>